<protein>
    <recommendedName>
        <fullName evidence="2">Rab-GAP TBC domain-containing protein</fullName>
    </recommendedName>
</protein>
<dbReference type="PANTHER" id="PTHR47219:SF9">
    <property type="entry name" value="GTPASE ACTIVATING PROTEIN AND CENTROSOME-ASSOCIATED, ISOFORM B"/>
    <property type="match status" value="1"/>
</dbReference>
<dbReference type="PANTHER" id="PTHR47219">
    <property type="entry name" value="RAB GTPASE-ACTIVATING PROTEIN 1-LIKE"/>
    <property type="match status" value="1"/>
</dbReference>
<evidence type="ECO:0000313" key="3">
    <source>
        <dbReference type="EMBL" id="WFD18551.1"/>
    </source>
</evidence>
<dbReference type="GO" id="GO:0005096">
    <property type="term" value="F:GTPase activator activity"/>
    <property type="evidence" value="ECO:0007669"/>
    <property type="project" value="TreeGrafter"/>
</dbReference>
<dbReference type="Gene3D" id="1.10.10.750">
    <property type="entry name" value="Ypt/Rab-GAP domain of gyp1p, domain 1"/>
    <property type="match status" value="1"/>
</dbReference>
<evidence type="ECO:0000256" key="1">
    <source>
        <dbReference type="SAM" id="MobiDB-lite"/>
    </source>
</evidence>
<feature type="compositionally biased region" description="Basic and acidic residues" evidence="1">
    <location>
        <begin position="121"/>
        <end position="147"/>
    </location>
</feature>
<dbReference type="GO" id="GO:0031267">
    <property type="term" value="F:small GTPase binding"/>
    <property type="evidence" value="ECO:0007669"/>
    <property type="project" value="TreeGrafter"/>
</dbReference>
<sequence>MDEHSWREWWRFAVEDGGIGTCVAALTRVTNENANRLAFRQGESITVLYCVLPPKDRVYPGGLFLGFCGYSIGLFDGKEVHTMTPLRCAGTVDATLPVAQRPFAPVVKLTSIHVPPGQRIVRFEESEPSESAEKEPPAPKAEDERPAEVSVESDLAISAAMLAQHPLDTSYVMQPSDSDTQAREVPAVPELPETQRPSLDEEPLWTDEQFREPIYSIYDAYFRPSMYLEDEEEDTVQSPAGIADKPLPVPETQSLKETDNVPASPSRQALLHALGSDQDDSMIQPRPMDMLMQGMPRTENRLLDQADETSASVTRTSSGRSDEPGARAADVRRPVPVTPGRTNSPYQRNPFRPMGAPMGCGSPRSIGSVASAARAPAASPHSSPQRLASPAPLSDTTLVGRPMSPFSSSHLPMGSSVSTPTMSPQRVPAPLSEPLSHPAPTLYGSPQRRAAVDVSENALPERAQLFQQWSTLLTDRSSSSRMHKQAVQLVHAGVPGALRGRVWLYLAERKMHPKPEAYESVWRASQDSLAHPDKYPFAQLIEQDLDQCFPLSQPFTGLAGSTRDDIRRVLHMYAFYYPDVGYTEGMCLVVGVLLTHLQIENTFWLLDTLVREYGLFGLYSGDMHQLQVDNLVVDELVRIVDAPLHQRFKELRIEPIMFLSGWLLPLFVRTLPWAALLRVWDMLLCYGYPFLLRTAVAVVCLSRQAIMGAQSPDRSLALRQLVFVNPAPLTVDSVLSRALELPITDKELARMQASAERLFGPTTRPSYAIERDDPRRERLQGKPVTKKTLRVLMGRSK</sequence>
<dbReference type="InterPro" id="IPR000195">
    <property type="entry name" value="Rab-GAP-TBC_dom"/>
</dbReference>
<dbReference type="InterPro" id="IPR035969">
    <property type="entry name" value="Rab-GAP_TBC_sf"/>
</dbReference>
<feature type="compositionally biased region" description="Polar residues" evidence="1">
    <location>
        <begin position="405"/>
        <end position="424"/>
    </location>
</feature>
<feature type="region of interest" description="Disordered" evidence="1">
    <location>
        <begin position="230"/>
        <end position="264"/>
    </location>
</feature>
<dbReference type="Gene3D" id="1.10.8.270">
    <property type="entry name" value="putative rabgap domain of human tbc1 domain family member 14 like domains"/>
    <property type="match status" value="1"/>
</dbReference>
<accession>A0AAF0E5G3</accession>
<dbReference type="Proteomes" id="UP001220961">
    <property type="component" value="Chromosome 2"/>
</dbReference>
<feature type="region of interest" description="Disordered" evidence="1">
    <location>
        <begin position="303"/>
        <end position="449"/>
    </location>
</feature>
<dbReference type="InterPro" id="IPR050302">
    <property type="entry name" value="Rab_GAP_TBC_domain"/>
</dbReference>
<dbReference type="SMART" id="SM00164">
    <property type="entry name" value="TBC"/>
    <property type="match status" value="1"/>
</dbReference>
<dbReference type="AlphaFoldDB" id="A0AAF0E5G3"/>
<gene>
    <name evidence="3" type="ORF">MCAP1_000755</name>
</gene>
<organism evidence="3 4">
    <name type="scientific">Malassezia caprae</name>
    <dbReference type="NCBI Taxonomy" id="1381934"/>
    <lineage>
        <taxon>Eukaryota</taxon>
        <taxon>Fungi</taxon>
        <taxon>Dikarya</taxon>
        <taxon>Basidiomycota</taxon>
        <taxon>Ustilaginomycotina</taxon>
        <taxon>Malasseziomycetes</taxon>
        <taxon>Malasseziales</taxon>
        <taxon>Malasseziaceae</taxon>
        <taxon>Malassezia</taxon>
    </lineage>
</organism>
<evidence type="ECO:0000259" key="2">
    <source>
        <dbReference type="PROSITE" id="PS50086"/>
    </source>
</evidence>
<dbReference type="EMBL" id="CP119909">
    <property type="protein sequence ID" value="WFD18551.1"/>
    <property type="molecule type" value="Genomic_DNA"/>
</dbReference>
<feature type="compositionally biased region" description="Low complexity" evidence="1">
    <location>
        <begin position="368"/>
        <end position="384"/>
    </location>
</feature>
<feature type="domain" description="Rab-GAP TBC" evidence="2">
    <location>
        <begin position="493"/>
        <end position="687"/>
    </location>
</feature>
<dbReference type="Gene3D" id="1.10.472.80">
    <property type="entry name" value="Ypt/Rab-GAP domain of gyp1p, domain 3"/>
    <property type="match status" value="1"/>
</dbReference>
<feature type="region of interest" description="Disordered" evidence="1">
    <location>
        <begin position="119"/>
        <end position="150"/>
    </location>
</feature>
<name>A0AAF0E5G3_9BASI</name>
<feature type="compositionally biased region" description="Polar residues" evidence="1">
    <location>
        <begin position="308"/>
        <end position="319"/>
    </location>
</feature>
<keyword evidence="4" id="KW-1185">Reference proteome</keyword>
<reference evidence="3" key="1">
    <citation type="submission" date="2023-03" db="EMBL/GenBank/DDBJ databases">
        <title>Mating type loci evolution in Malassezia.</title>
        <authorList>
            <person name="Coelho M.A."/>
        </authorList>
    </citation>
    <scope>NUCLEOTIDE SEQUENCE</scope>
    <source>
        <strain evidence="3">CBS 10434</strain>
    </source>
</reference>
<evidence type="ECO:0000313" key="4">
    <source>
        <dbReference type="Proteomes" id="UP001220961"/>
    </source>
</evidence>
<dbReference type="Pfam" id="PF00566">
    <property type="entry name" value="RabGAP-TBC"/>
    <property type="match status" value="1"/>
</dbReference>
<feature type="compositionally biased region" description="Basic and acidic residues" evidence="1">
    <location>
        <begin position="320"/>
        <end position="333"/>
    </location>
</feature>
<dbReference type="SUPFAM" id="SSF47923">
    <property type="entry name" value="Ypt/Rab-GAP domain of gyp1p"/>
    <property type="match status" value="2"/>
</dbReference>
<proteinExistence type="predicted"/>
<dbReference type="PROSITE" id="PS50086">
    <property type="entry name" value="TBC_RABGAP"/>
    <property type="match status" value="1"/>
</dbReference>